<dbReference type="Gene3D" id="3.40.350.10">
    <property type="entry name" value="Creatinase/prolidase N-terminal domain"/>
    <property type="match status" value="1"/>
</dbReference>
<dbReference type="CDD" id="cd01066">
    <property type="entry name" value="APP_MetAP"/>
    <property type="match status" value="1"/>
</dbReference>
<name>A0A916Z5L4_9BACL</name>
<gene>
    <name evidence="2" type="ORF">GCM10010911_39830</name>
</gene>
<dbReference type="Proteomes" id="UP000612456">
    <property type="component" value="Unassembled WGS sequence"/>
</dbReference>
<dbReference type="PANTHER" id="PTHR46112:SF2">
    <property type="entry name" value="XAA-PRO AMINOPEPTIDASE P-RELATED"/>
    <property type="match status" value="1"/>
</dbReference>
<accession>A0A916Z5L4</accession>
<dbReference type="EMBL" id="BMHP01000003">
    <property type="protein sequence ID" value="GGD77891.1"/>
    <property type="molecule type" value="Genomic_DNA"/>
</dbReference>
<comment type="caution">
    <text evidence="2">The sequence shown here is derived from an EMBL/GenBank/DDBJ whole genome shotgun (WGS) entry which is preliminary data.</text>
</comment>
<reference evidence="2" key="2">
    <citation type="submission" date="2020-09" db="EMBL/GenBank/DDBJ databases">
        <authorList>
            <person name="Sun Q."/>
            <person name="Zhou Y."/>
        </authorList>
    </citation>
    <scope>NUCLEOTIDE SEQUENCE</scope>
    <source>
        <strain evidence="2">CGMCC 1.15178</strain>
    </source>
</reference>
<evidence type="ECO:0000313" key="3">
    <source>
        <dbReference type="Proteomes" id="UP000612456"/>
    </source>
</evidence>
<dbReference type="InterPro" id="IPR000994">
    <property type="entry name" value="Pept_M24"/>
</dbReference>
<sequence>MSTQTTLEVAHKLEKLRSFMAEQHYDVIRIQTPNLFAWLTGGGRNHIDITSDWTGAALFITQSKVVCVMAENEKARVWDEELASRLECEIRTYPWWGWADNEVQDLYEGAAVAGDMAFPHVTPISEELRSLFYPLVPDEVERYRQLARDVSDAFYELMSHIRQGMTEFEIDGLLSGLLRRQGINPNVLMVAADDRAPKYMHPLATDNKLEAFAVISVCASRGGLVVSMTRSVHIGEPDGELLKKHRDASYIAAQLEAHTVDGADLGELFQFCLKTYEELGLGDAWKKHTIGGKTGYRTREFSVGPYTEGKVEKGTVWGWNPTVNGTKSEDTVWVGDDGAIPLHEDKRWPQLSFEINGKIISKPGIYII</sequence>
<dbReference type="Gene3D" id="3.90.230.10">
    <property type="entry name" value="Creatinase/methionine aminopeptidase superfamily"/>
    <property type="match status" value="1"/>
</dbReference>
<dbReference type="SUPFAM" id="SSF53092">
    <property type="entry name" value="Creatinase/prolidase N-terminal domain"/>
    <property type="match status" value="1"/>
</dbReference>
<dbReference type="AlphaFoldDB" id="A0A916Z5L4"/>
<proteinExistence type="predicted"/>
<dbReference type="Pfam" id="PF00557">
    <property type="entry name" value="Peptidase_M24"/>
    <property type="match status" value="1"/>
</dbReference>
<evidence type="ECO:0000313" key="2">
    <source>
        <dbReference type="EMBL" id="GGD77891.1"/>
    </source>
</evidence>
<reference evidence="2" key="1">
    <citation type="journal article" date="2014" name="Int. J. Syst. Evol. Microbiol.">
        <title>Complete genome sequence of Corynebacterium casei LMG S-19264T (=DSM 44701T), isolated from a smear-ripened cheese.</title>
        <authorList>
            <consortium name="US DOE Joint Genome Institute (JGI-PGF)"/>
            <person name="Walter F."/>
            <person name="Albersmeier A."/>
            <person name="Kalinowski J."/>
            <person name="Ruckert C."/>
        </authorList>
    </citation>
    <scope>NUCLEOTIDE SEQUENCE</scope>
    <source>
        <strain evidence="2">CGMCC 1.15178</strain>
    </source>
</reference>
<dbReference type="InterPro" id="IPR036005">
    <property type="entry name" value="Creatinase/aminopeptidase-like"/>
</dbReference>
<protein>
    <submittedName>
        <fullName evidence="2">Peptidase M24</fullName>
    </submittedName>
</protein>
<organism evidence="2 3">
    <name type="scientific">Paenibacillus nasutitermitis</name>
    <dbReference type="NCBI Taxonomy" id="1652958"/>
    <lineage>
        <taxon>Bacteria</taxon>
        <taxon>Bacillati</taxon>
        <taxon>Bacillota</taxon>
        <taxon>Bacilli</taxon>
        <taxon>Bacillales</taxon>
        <taxon>Paenibacillaceae</taxon>
        <taxon>Paenibacillus</taxon>
    </lineage>
</organism>
<dbReference type="RefSeq" id="WP_188994188.1">
    <property type="nucleotide sequence ID" value="NZ_BMHP01000003.1"/>
</dbReference>
<feature type="domain" description="Peptidase M24" evidence="1">
    <location>
        <begin position="142"/>
        <end position="334"/>
    </location>
</feature>
<keyword evidence="3" id="KW-1185">Reference proteome</keyword>
<dbReference type="InterPro" id="IPR050659">
    <property type="entry name" value="Peptidase_M24B"/>
</dbReference>
<evidence type="ECO:0000259" key="1">
    <source>
        <dbReference type="Pfam" id="PF00557"/>
    </source>
</evidence>
<dbReference type="InterPro" id="IPR029149">
    <property type="entry name" value="Creatin/AminoP/Spt16_N"/>
</dbReference>
<dbReference type="SUPFAM" id="SSF55920">
    <property type="entry name" value="Creatinase/aminopeptidase"/>
    <property type="match status" value="1"/>
</dbReference>
<dbReference type="PANTHER" id="PTHR46112">
    <property type="entry name" value="AMINOPEPTIDASE"/>
    <property type="match status" value="1"/>
</dbReference>